<dbReference type="AlphaFoldDB" id="D5GF54"/>
<keyword evidence="1" id="KW-1133">Transmembrane helix</keyword>
<protein>
    <submittedName>
        <fullName evidence="2">(Perigord truffle) hypothetical protein</fullName>
    </submittedName>
</protein>
<dbReference type="KEGG" id="tml:GSTUM_00001861001"/>
<accession>D5GF54</accession>
<gene>
    <name evidence="2" type="ORF">GSTUM_00001861001</name>
</gene>
<keyword evidence="1" id="KW-0472">Membrane</keyword>
<proteinExistence type="predicted"/>
<dbReference type="Proteomes" id="UP000006911">
    <property type="component" value="Unassembled WGS sequence"/>
</dbReference>
<dbReference type="GeneID" id="9188008"/>
<dbReference type="EMBL" id="FN430207">
    <property type="protein sequence ID" value="CAZ83147.1"/>
    <property type="molecule type" value="Genomic_DNA"/>
</dbReference>
<organism evidence="2 3">
    <name type="scientific">Tuber melanosporum (strain Mel28)</name>
    <name type="common">Perigord black truffle</name>
    <dbReference type="NCBI Taxonomy" id="656061"/>
    <lineage>
        <taxon>Eukaryota</taxon>
        <taxon>Fungi</taxon>
        <taxon>Dikarya</taxon>
        <taxon>Ascomycota</taxon>
        <taxon>Pezizomycotina</taxon>
        <taxon>Pezizomycetes</taxon>
        <taxon>Pezizales</taxon>
        <taxon>Tuberaceae</taxon>
        <taxon>Tuber</taxon>
    </lineage>
</organism>
<name>D5GF54_TUBMM</name>
<evidence type="ECO:0000256" key="1">
    <source>
        <dbReference type="SAM" id="Phobius"/>
    </source>
</evidence>
<dbReference type="RefSeq" id="XP_002838956.1">
    <property type="nucleotide sequence ID" value="XM_002838910.1"/>
</dbReference>
<keyword evidence="1" id="KW-0812">Transmembrane</keyword>
<sequence length="74" mass="8871">MRGYSFHHSATQRRRHWPVTNEPFALPGWRGYNFGKFPISTFFPSFFNYTFPFVVVLYLSFNRNLHTSSYLELS</sequence>
<reference evidence="2 3" key="1">
    <citation type="journal article" date="2010" name="Nature">
        <title>Perigord black truffle genome uncovers evolutionary origins and mechanisms of symbiosis.</title>
        <authorList>
            <person name="Martin F."/>
            <person name="Kohler A."/>
            <person name="Murat C."/>
            <person name="Balestrini R."/>
            <person name="Coutinho P.M."/>
            <person name="Jaillon O."/>
            <person name="Montanini B."/>
            <person name="Morin E."/>
            <person name="Noel B."/>
            <person name="Percudani R."/>
            <person name="Porcel B."/>
            <person name="Rubini A."/>
            <person name="Amicucci A."/>
            <person name="Amselem J."/>
            <person name="Anthouard V."/>
            <person name="Arcioni S."/>
            <person name="Artiguenave F."/>
            <person name="Aury J.M."/>
            <person name="Ballario P."/>
            <person name="Bolchi A."/>
            <person name="Brenna A."/>
            <person name="Brun A."/>
            <person name="Buee M."/>
            <person name="Cantarel B."/>
            <person name="Chevalier G."/>
            <person name="Couloux A."/>
            <person name="Da Silva C."/>
            <person name="Denoeud F."/>
            <person name="Duplessis S."/>
            <person name="Ghignone S."/>
            <person name="Hilselberger B."/>
            <person name="Iotti M."/>
            <person name="Marcais B."/>
            <person name="Mello A."/>
            <person name="Miranda M."/>
            <person name="Pacioni G."/>
            <person name="Quesneville H."/>
            <person name="Riccioni C."/>
            <person name="Ruotolo R."/>
            <person name="Splivallo R."/>
            <person name="Stocchi V."/>
            <person name="Tisserant E."/>
            <person name="Viscomi A.R."/>
            <person name="Zambonelli A."/>
            <person name="Zampieri E."/>
            <person name="Henrissat B."/>
            <person name="Lebrun M.H."/>
            <person name="Paolocci F."/>
            <person name="Bonfante P."/>
            <person name="Ottonello S."/>
            <person name="Wincker P."/>
        </authorList>
    </citation>
    <scope>NUCLEOTIDE SEQUENCE [LARGE SCALE GENOMIC DNA]</scope>
    <source>
        <strain evidence="2 3">Mel28</strain>
    </source>
</reference>
<dbReference type="HOGENOM" id="CLU_2689595_0_0_1"/>
<dbReference type="InParanoid" id="D5GF54"/>
<evidence type="ECO:0000313" key="3">
    <source>
        <dbReference type="Proteomes" id="UP000006911"/>
    </source>
</evidence>
<feature type="transmembrane region" description="Helical" evidence="1">
    <location>
        <begin position="42"/>
        <end position="61"/>
    </location>
</feature>
<evidence type="ECO:0000313" key="2">
    <source>
        <dbReference type="EMBL" id="CAZ83147.1"/>
    </source>
</evidence>
<keyword evidence="3" id="KW-1185">Reference proteome</keyword>